<dbReference type="EMBL" id="JACXIZ010000028">
    <property type="protein sequence ID" value="MBD2846875.1"/>
    <property type="molecule type" value="Genomic_DNA"/>
</dbReference>
<name>A0A927BW77_9BACL</name>
<gene>
    <name evidence="1" type="ORF">IDH44_16890</name>
</gene>
<dbReference type="RefSeq" id="WP_190919660.1">
    <property type="nucleotide sequence ID" value="NZ_JACXIZ010000028.1"/>
</dbReference>
<accession>A0A927BW77</accession>
<organism evidence="1 2">
    <name type="scientific">Paenibacillus sabuli</name>
    <dbReference type="NCBI Taxonomy" id="2772509"/>
    <lineage>
        <taxon>Bacteria</taxon>
        <taxon>Bacillati</taxon>
        <taxon>Bacillota</taxon>
        <taxon>Bacilli</taxon>
        <taxon>Bacillales</taxon>
        <taxon>Paenibacillaceae</taxon>
        <taxon>Paenibacillus</taxon>
    </lineage>
</organism>
<keyword evidence="2" id="KW-1185">Reference proteome</keyword>
<evidence type="ECO:0000313" key="2">
    <source>
        <dbReference type="Proteomes" id="UP000621560"/>
    </source>
</evidence>
<sequence length="547" mass="60578">MTQPKLGLQGPVVAWHDPWAGEISDEIMRTGTGSVYPSQDPAPPPGAFVEAMQTLGADFYVHHMLPNLAGQSEMIRDMTRHGMDVCLGNEYGNINGPYVAGTNRYDVPDEPLLEAAKSGRLIGLLYDEPEHLQINAAQYLKKDFLPHWGRTDGLAPAQASERLAVSVAARDRHVRELLAGAGLDPAAAPLVAEQVFPVLFHAQASAGMTPCPKVMKESFQSLQLATALGAARQYGRAMWICADLWGPDVGEWFIRTSGFPGHSPEEYESALRMAYYMSPSHLFTENIDVLLRYDGERFSRTEFGDVWASFVREFVPAHPLSWSHADADPDIVFIHSDDSNYGQNARLFGNRELEGTHESQSIFHVWHLLSHGTIPAHGSCMHIPGYTFPRQQLKAEVPTKDFPLAHGRAFPEEDRVHTLFHPVNNVLVYDETVGADVLGHPGLIVAAGSRLSARTLQALRQRAEDGADVVIASWLIAPQAWRESGRVGSGRWLVTDDFLDDPRVRETLAPHLGAPDCWMQRFGDTEVRMYRGDARGFTLDFEVGVRS</sequence>
<dbReference type="AlphaFoldDB" id="A0A927BW77"/>
<reference evidence="1" key="1">
    <citation type="submission" date="2020-09" db="EMBL/GenBank/DDBJ databases">
        <title>A novel bacterium of genus Paenibacillus, isolated from South China Sea.</title>
        <authorList>
            <person name="Huang H."/>
            <person name="Mo K."/>
            <person name="Hu Y."/>
        </authorList>
    </citation>
    <scope>NUCLEOTIDE SEQUENCE</scope>
    <source>
        <strain evidence="1">IB182496</strain>
    </source>
</reference>
<protein>
    <submittedName>
        <fullName evidence="1">Uncharacterized protein</fullName>
    </submittedName>
</protein>
<comment type="caution">
    <text evidence="1">The sequence shown here is derived from an EMBL/GenBank/DDBJ whole genome shotgun (WGS) entry which is preliminary data.</text>
</comment>
<evidence type="ECO:0000313" key="1">
    <source>
        <dbReference type="EMBL" id="MBD2846875.1"/>
    </source>
</evidence>
<proteinExistence type="predicted"/>
<dbReference type="Proteomes" id="UP000621560">
    <property type="component" value="Unassembled WGS sequence"/>
</dbReference>